<dbReference type="SMART" id="SM00360">
    <property type="entry name" value="RRM"/>
    <property type="match status" value="1"/>
</dbReference>
<gene>
    <name evidence="8" type="ORF">BSL78_00672</name>
</gene>
<dbReference type="GO" id="GO:0017069">
    <property type="term" value="F:snRNA binding"/>
    <property type="evidence" value="ECO:0007669"/>
    <property type="project" value="TreeGrafter"/>
</dbReference>
<dbReference type="Proteomes" id="UP000230750">
    <property type="component" value="Unassembled WGS sequence"/>
</dbReference>
<dbReference type="EMBL" id="MRZV01000013">
    <property type="protein sequence ID" value="PIK62354.1"/>
    <property type="molecule type" value="Genomic_DNA"/>
</dbReference>
<feature type="compositionally biased region" description="Basic and acidic residues" evidence="6">
    <location>
        <begin position="347"/>
        <end position="393"/>
    </location>
</feature>
<feature type="domain" description="RRM" evidence="7">
    <location>
        <begin position="53"/>
        <end position="131"/>
    </location>
</feature>
<keyword evidence="3" id="KW-0539">Nucleus</keyword>
<proteinExistence type="predicted"/>
<comment type="caution">
    <text evidence="8">The sequence shown here is derived from an EMBL/GenBank/DDBJ whole genome shotgun (WGS) entry which is preliminary data.</text>
</comment>
<evidence type="ECO:0000256" key="4">
    <source>
        <dbReference type="ARBA" id="ARBA00031739"/>
    </source>
</evidence>
<evidence type="ECO:0000313" key="9">
    <source>
        <dbReference type="Proteomes" id="UP000230750"/>
    </source>
</evidence>
<dbReference type="GO" id="GO:0003729">
    <property type="term" value="F:mRNA binding"/>
    <property type="evidence" value="ECO:0007669"/>
    <property type="project" value="TreeGrafter"/>
</dbReference>
<sequence>MTQGSWSRYLKVYDPLKAGSIDGTDTRPHDRGIERAMESVYVPDKNLQSDPIKTLFVGRLNPETTEETLRKAFSKYGEIKSLNLIRDIITGFSKQYAFIEYDLHGDADEACQEMHGNYLDNHNIFVDWECGRVFPKWLPRRLGGGLGGRKESGQLRFGGKDRPFKKPFILSNTGQGAGRGREEIRGFEEKAQRGDGRGRDVKEMDRRYDRDKGYRSTRKEGSYEPEYRERRGDRSRDRQRDGYRERSQEKETDRYKRRDRARDKYEDRDGYHDDRGSYRRDDKERYRERRRDRKESEEKVNKRRRRGDSEERKERQDGRNERSERYGQTRRFTEEKVATREGNGSPERGDRRNRRFTEGKREGTSEYSERYTEGEKKPWSRRKFTEMKGEEDS</sequence>
<dbReference type="SUPFAM" id="SSF54928">
    <property type="entry name" value="RNA-binding domain, RBD"/>
    <property type="match status" value="1"/>
</dbReference>
<evidence type="ECO:0000256" key="3">
    <source>
        <dbReference type="ARBA" id="ARBA00023242"/>
    </source>
</evidence>
<feature type="compositionally biased region" description="Basic and acidic residues" evidence="6">
    <location>
        <begin position="148"/>
        <end position="164"/>
    </location>
</feature>
<protein>
    <recommendedName>
        <fullName evidence="2">U11/U12 small nuclear ribonucleoprotein 35 kDa protein</fullName>
    </recommendedName>
    <alternativeName>
        <fullName evidence="4">U1 snRNP-binding protein homolog</fullName>
    </alternativeName>
</protein>
<dbReference type="GO" id="GO:0071011">
    <property type="term" value="C:precatalytic spliceosome"/>
    <property type="evidence" value="ECO:0007669"/>
    <property type="project" value="TreeGrafter"/>
</dbReference>
<dbReference type="GO" id="GO:0000398">
    <property type="term" value="P:mRNA splicing, via spliceosome"/>
    <property type="evidence" value="ECO:0007669"/>
    <property type="project" value="TreeGrafter"/>
</dbReference>
<comment type="subcellular location">
    <subcellularLocation>
        <location evidence="1">Nucleus</location>
    </subcellularLocation>
</comment>
<evidence type="ECO:0000256" key="2">
    <source>
        <dbReference type="ARBA" id="ARBA00021080"/>
    </source>
</evidence>
<feature type="region of interest" description="Disordered" evidence="6">
    <location>
        <begin position="148"/>
        <end position="393"/>
    </location>
</feature>
<dbReference type="STRING" id="307972.A0A2G8LQ58"/>
<dbReference type="InterPro" id="IPR012677">
    <property type="entry name" value="Nucleotide-bd_a/b_plait_sf"/>
</dbReference>
<dbReference type="AlphaFoldDB" id="A0A2G8LQ58"/>
<dbReference type="InterPro" id="IPR000504">
    <property type="entry name" value="RRM_dom"/>
</dbReference>
<evidence type="ECO:0000256" key="1">
    <source>
        <dbReference type="ARBA" id="ARBA00004123"/>
    </source>
</evidence>
<dbReference type="FunFam" id="3.30.70.330:FF:000132">
    <property type="entry name" value="Small nuclear ribonucleoprotein U11/U12 subunit 35"/>
    <property type="match status" value="1"/>
</dbReference>
<feature type="compositionally biased region" description="Basic and acidic residues" evidence="6">
    <location>
        <begin position="307"/>
        <end position="339"/>
    </location>
</feature>
<organism evidence="8 9">
    <name type="scientific">Stichopus japonicus</name>
    <name type="common">Sea cucumber</name>
    <dbReference type="NCBI Taxonomy" id="307972"/>
    <lineage>
        <taxon>Eukaryota</taxon>
        <taxon>Metazoa</taxon>
        <taxon>Echinodermata</taxon>
        <taxon>Eleutherozoa</taxon>
        <taxon>Echinozoa</taxon>
        <taxon>Holothuroidea</taxon>
        <taxon>Aspidochirotacea</taxon>
        <taxon>Aspidochirotida</taxon>
        <taxon>Stichopodidae</taxon>
        <taxon>Apostichopus</taxon>
    </lineage>
</organism>
<dbReference type="Pfam" id="PF00076">
    <property type="entry name" value="RRM_1"/>
    <property type="match status" value="1"/>
</dbReference>
<dbReference type="InterPro" id="IPR035979">
    <property type="entry name" value="RBD_domain_sf"/>
</dbReference>
<evidence type="ECO:0000259" key="7">
    <source>
        <dbReference type="PROSITE" id="PS50102"/>
    </source>
</evidence>
<dbReference type="OrthoDB" id="6159137at2759"/>
<name>A0A2G8LQ58_STIJA</name>
<feature type="compositionally biased region" description="Basic and acidic residues" evidence="6">
    <location>
        <begin position="179"/>
        <end position="300"/>
    </location>
</feature>
<evidence type="ECO:0000313" key="8">
    <source>
        <dbReference type="EMBL" id="PIK62354.1"/>
    </source>
</evidence>
<evidence type="ECO:0000256" key="5">
    <source>
        <dbReference type="PROSITE-ProRule" id="PRU00176"/>
    </source>
</evidence>
<evidence type="ECO:0000256" key="6">
    <source>
        <dbReference type="SAM" id="MobiDB-lite"/>
    </source>
</evidence>
<dbReference type="PROSITE" id="PS50102">
    <property type="entry name" value="RRM"/>
    <property type="match status" value="1"/>
</dbReference>
<accession>A0A2G8LQ58</accession>
<dbReference type="PANTHER" id="PTHR13952:SF6">
    <property type="entry name" value="U11_U12 SMALL NUCLEAR RIBONUCLEOPROTEIN 35 KDA PROTEIN"/>
    <property type="match status" value="1"/>
</dbReference>
<keyword evidence="8" id="KW-0687">Ribonucleoprotein</keyword>
<reference evidence="8 9" key="1">
    <citation type="journal article" date="2017" name="PLoS Biol.">
        <title>The sea cucumber genome provides insights into morphological evolution and visceral regeneration.</title>
        <authorList>
            <person name="Zhang X."/>
            <person name="Sun L."/>
            <person name="Yuan J."/>
            <person name="Sun Y."/>
            <person name="Gao Y."/>
            <person name="Zhang L."/>
            <person name="Li S."/>
            <person name="Dai H."/>
            <person name="Hamel J.F."/>
            <person name="Liu C."/>
            <person name="Yu Y."/>
            <person name="Liu S."/>
            <person name="Lin W."/>
            <person name="Guo K."/>
            <person name="Jin S."/>
            <person name="Xu P."/>
            <person name="Storey K.B."/>
            <person name="Huan P."/>
            <person name="Zhang T."/>
            <person name="Zhou Y."/>
            <person name="Zhang J."/>
            <person name="Lin C."/>
            <person name="Li X."/>
            <person name="Xing L."/>
            <person name="Huo D."/>
            <person name="Sun M."/>
            <person name="Wang L."/>
            <person name="Mercier A."/>
            <person name="Li F."/>
            <person name="Yang H."/>
            <person name="Xiang J."/>
        </authorList>
    </citation>
    <scope>NUCLEOTIDE SEQUENCE [LARGE SCALE GENOMIC DNA]</scope>
    <source>
        <strain evidence="8">Shaxun</strain>
        <tissue evidence="8">Muscle</tissue>
    </source>
</reference>
<keyword evidence="5" id="KW-0694">RNA-binding</keyword>
<dbReference type="Gene3D" id="3.30.70.330">
    <property type="match status" value="1"/>
</dbReference>
<dbReference type="InterPro" id="IPR051183">
    <property type="entry name" value="U1_U11-U12_snRNP_70-35kDa"/>
</dbReference>
<dbReference type="PANTHER" id="PTHR13952">
    <property type="entry name" value="U1 SMALL NUCLEAR RIBONUCLEOPROTEIN 70 KD"/>
    <property type="match status" value="1"/>
</dbReference>
<keyword evidence="9" id="KW-1185">Reference proteome</keyword>